<evidence type="ECO:0000313" key="2">
    <source>
        <dbReference type="EMBL" id="QNR68844.1"/>
    </source>
</evidence>
<keyword evidence="2" id="KW-0808">Transferase</keyword>
<gene>
    <name evidence="2" type="ORF">IAQ67_07370</name>
</gene>
<protein>
    <submittedName>
        <fullName evidence="2">Arylamine N-acetyltransferase</fullName>
    </submittedName>
</protein>
<evidence type="ECO:0000256" key="1">
    <source>
        <dbReference type="ARBA" id="ARBA00006547"/>
    </source>
</evidence>
<dbReference type="EMBL" id="CP061172">
    <property type="protein sequence ID" value="QNR68844.1"/>
    <property type="molecule type" value="Genomic_DNA"/>
</dbReference>
<dbReference type="RefSeq" id="WP_190298911.1">
    <property type="nucleotide sequence ID" value="NZ_CP061172.1"/>
</dbReference>
<dbReference type="GO" id="GO:0016407">
    <property type="term" value="F:acetyltransferase activity"/>
    <property type="evidence" value="ECO:0007669"/>
    <property type="project" value="InterPro"/>
</dbReference>
<organism evidence="2 3">
    <name type="scientific">Paenibacillus peoriae</name>
    <dbReference type="NCBI Taxonomy" id="59893"/>
    <lineage>
        <taxon>Bacteria</taxon>
        <taxon>Bacillati</taxon>
        <taxon>Bacillota</taxon>
        <taxon>Bacilli</taxon>
        <taxon>Bacillales</taxon>
        <taxon>Paenibacillaceae</taxon>
        <taxon>Paenibacillus</taxon>
    </lineage>
</organism>
<evidence type="ECO:0000313" key="3">
    <source>
        <dbReference type="Proteomes" id="UP000516384"/>
    </source>
</evidence>
<comment type="similarity">
    <text evidence="1">Belongs to the arylamine N-acetyltransferase family.</text>
</comment>
<dbReference type="InterPro" id="IPR001447">
    <property type="entry name" value="Arylamine_N-AcTrfase"/>
</dbReference>
<accession>A0A7H0YCN6</accession>
<reference evidence="2 3" key="1">
    <citation type="submission" date="2020-09" db="EMBL/GenBank/DDBJ databases">
        <title>Characterization of Paenibacillus peoriae strain ZF390 with broad-spectrum antimicrobial activity as a potential biocontrol agent.</title>
        <authorList>
            <person name="Li L."/>
            <person name="Zhao Y."/>
            <person name="Li B."/>
            <person name="Xie X."/>
        </authorList>
    </citation>
    <scope>NUCLEOTIDE SEQUENCE [LARGE SCALE GENOMIC DNA]</scope>
    <source>
        <strain evidence="2 3">ZF390</strain>
    </source>
</reference>
<dbReference type="PANTHER" id="PTHR11786:SF0">
    <property type="entry name" value="ARYLAMINE N-ACETYLTRANSFERASE 4-RELATED"/>
    <property type="match status" value="1"/>
</dbReference>
<name>A0A7H0YCN6_9BACL</name>
<sequence length="292" mass="33640">MYTMTKEEIKAYLNRIGIPEIQPPTLSYLVELHKAHVKHLSWQTLDIFARKPAAIGFQESVQLILHGRSGYCFHLNGAFSALLYSLGYKVSLHRAGVQPLGAEPRINSFHLGLTVNLLNEQQEDEVWIVDVGLGDMPYEPLPLRMGTYEQAPLHYKVMESGVVTKGWRLEHDSLASFVGVDFAPAVVQDLEEFMPKHHFYSRSPESPWFNLFLIRQRQALEANELRGCIWKKRGLNGLEKIELDKKSQWLEVLADVFGEPLVNYSRQERDELWKRVLAAHIEWKKSMTESLQ</sequence>
<dbReference type="Proteomes" id="UP000516384">
    <property type="component" value="Chromosome"/>
</dbReference>
<dbReference type="PANTHER" id="PTHR11786">
    <property type="entry name" value="N-HYDROXYARYLAMINE O-ACETYLTRANSFERASE"/>
    <property type="match status" value="1"/>
</dbReference>
<dbReference type="InterPro" id="IPR038765">
    <property type="entry name" value="Papain-like_cys_pep_sf"/>
</dbReference>
<dbReference type="SUPFAM" id="SSF54001">
    <property type="entry name" value="Cysteine proteinases"/>
    <property type="match status" value="1"/>
</dbReference>
<dbReference type="Pfam" id="PF00797">
    <property type="entry name" value="Acetyltransf_2"/>
    <property type="match status" value="1"/>
</dbReference>
<dbReference type="Gene3D" id="2.40.128.150">
    <property type="entry name" value="Cysteine proteinases"/>
    <property type="match status" value="1"/>
</dbReference>
<dbReference type="Gene3D" id="3.30.2140.10">
    <property type="entry name" value="Arylamine N-acetyltransferase"/>
    <property type="match status" value="1"/>
</dbReference>
<proteinExistence type="inferred from homology"/>
<dbReference type="AlphaFoldDB" id="A0A7H0YCN6"/>